<dbReference type="PANTHER" id="PTHR10670">
    <property type="entry name" value="DNA POLYMERASE EPSILON CATALYTIC SUBUNIT A"/>
    <property type="match status" value="1"/>
</dbReference>
<protein>
    <recommendedName>
        <fullName evidence="1">DNA polymerase epsilon catalytic subunit</fullName>
        <ecNumber evidence="1">2.7.7.7</ecNumber>
    </recommendedName>
</protein>
<keyword evidence="1" id="KW-0239">DNA-directed DNA polymerase</keyword>
<dbReference type="GO" id="GO:0045004">
    <property type="term" value="P:DNA replication proofreading"/>
    <property type="evidence" value="ECO:0007669"/>
    <property type="project" value="TreeGrafter"/>
</dbReference>
<keyword evidence="1" id="KW-0235">DNA replication</keyword>
<feature type="chain" id="PRO_5026045281" description="DNA polymerase epsilon catalytic subunit" evidence="2">
    <location>
        <begin position="18"/>
        <end position="467"/>
    </location>
</feature>
<comment type="subcellular location">
    <subcellularLocation>
        <location evidence="1">Nucleus</location>
    </subcellularLocation>
</comment>
<dbReference type="Pfam" id="PF08490">
    <property type="entry name" value="DUF1744"/>
    <property type="match status" value="1"/>
</dbReference>
<keyword evidence="1" id="KW-0862">Zinc</keyword>
<dbReference type="AlphaFoldDB" id="A0A6H5GVN9"/>
<sequence>MTILMILRLGILKTSSAHRLRRPEVALLPTLAKENVKRPPEKKTYKTYREALGPPPKLGTTKIAPTNSPGVMRVWALVGSELHQIRLIVPRIFYVNHRVPKEELPGALYKKCNRILPRSRPMFYLYEYTVPEEVYQEHSKHLRDSGAAPVPLAFETRLRLRRRSGRSASAGFGSNGKQHVHASASSVQNCCLPKLFGQSRNQLETSLPVRQSRSDWFTSVLRALFTSRQTGDDYRPRFRKNESDAEFGVDVFCRKGRQVSKKFYISFFRAIEASNKPGFHCRLERAKDDIELPPAGIVFDTKFETDPKQVYKHIQASLQIYRDEKKGPTLIAVQSQKDIGFLTSAMPTLNSWPIVPIHVQDKDSIFNVLDWQRVGSKLIIKHFLNMEPALALQTEQCRCKCRHRFRHVANGLDRRNGRRPSSNVDGLRRNCIVQRCIPHPPPHGQRMVEGRVRFPQRLRRLPDRPFL</sequence>
<keyword evidence="1" id="KW-0408">Iron</keyword>
<comment type="similarity">
    <text evidence="1">Belongs to the DNA polymerase type-B family.</text>
</comment>
<dbReference type="GO" id="GO:0008310">
    <property type="term" value="F:single-stranded DNA 3'-5' DNA exonuclease activity"/>
    <property type="evidence" value="ECO:0007669"/>
    <property type="project" value="TreeGrafter"/>
</dbReference>
<accession>A0A6H5GVN9</accession>
<keyword evidence="1" id="KW-0411">Iron-sulfur</keyword>
<dbReference type="GO" id="GO:0006272">
    <property type="term" value="P:leading strand elongation"/>
    <property type="evidence" value="ECO:0007669"/>
    <property type="project" value="TreeGrafter"/>
</dbReference>
<dbReference type="InterPro" id="IPR029703">
    <property type="entry name" value="POL2"/>
</dbReference>
<feature type="signal peptide" evidence="2">
    <location>
        <begin position="1"/>
        <end position="17"/>
    </location>
</feature>
<name>A0A6H5GVN9_9HEMI</name>
<dbReference type="GO" id="GO:0003677">
    <property type="term" value="F:DNA binding"/>
    <property type="evidence" value="ECO:0007669"/>
    <property type="project" value="UniProtKB-KW"/>
</dbReference>
<dbReference type="GO" id="GO:0003887">
    <property type="term" value="F:DNA-directed DNA polymerase activity"/>
    <property type="evidence" value="ECO:0007669"/>
    <property type="project" value="UniProtKB-KW"/>
</dbReference>
<dbReference type="GO" id="GO:0008622">
    <property type="term" value="C:epsilon DNA polymerase complex"/>
    <property type="evidence" value="ECO:0007669"/>
    <property type="project" value="InterPro"/>
</dbReference>
<evidence type="ECO:0000313" key="5">
    <source>
        <dbReference type="Proteomes" id="UP000479000"/>
    </source>
</evidence>
<dbReference type="GO" id="GO:0051539">
    <property type="term" value="F:4 iron, 4 sulfur cluster binding"/>
    <property type="evidence" value="ECO:0007669"/>
    <property type="project" value="UniProtKB-KW"/>
</dbReference>
<keyword evidence="1" id="KW-0479">Metal-binding</keyword>
<evidence type="ECO:0000256" key="2">
    <source>
        <dbReference type="SAM" id="SignalP"/>
    </source>
</evidence>
<dbReference type="GO" id="GO:0008270">
    <property type="term" value="F:zinc ion binding"/>
    <property type="evidence" value="ECO:0007669"/>
    <property type="project" value="UniProtKB-KW"/>
</dbReference>
<comment type="catalytic activity">
    <reaction evidence="1">
        <text>DNA(n) + a 2'-deoxyribonucleoside 5'-triphosphate = DNA(n+1) + diphosphate</text>
        <dbReference type="Rhea" id="RHEA:22508"/>
        <dbReference type="Rhea" id="RHEA-COMP:17339"/>
        <dbReference type="Rhea" id="RHEA-COMP:17340"/>
        <dbReference type="ChEBI" id="CHEBI:33019"/>
        <dbReference type="ChEBI" id="CHEBI:61560"/>
        <dbReference type="ChEBI" id="CHEBI:173112"/>
        <dbReference type="EC" id="2.7.7.7"/>
    </reaction>
</comment>
<evidence type="ECO:0000313" key="4">
    <source>
        <dbReference type="EMBL" id="CAB0006741.1"/>
    </source>
</evidence>
<dbReference type="Proteomes" id="UP000479000">
    <property type="component" value="Unassembled WGS sequence"/>
</dbReference>
<feature type="domain" description="DNA polymerase epsilon catalytic subunit A C-terminal" evidence="3">
    <location>
        <begin position="288"/>
        <end position="398"/>
    </location>
</feature>
<dbReference type="GO" id="GO:0006297">
    <property type="term" value="P:nucleotide-excision repair, DNA gap filling"/>
    <property type="evidence" value="ECO:0007669"/>
    <property type="project" value="TreeGrafter"/>
</dbReference>
<keyword evidence="2" id="KW-0732">Signal</keyword>
<dbReference type="InterPro" id="IPR013697">
    <property type="entry name" value="DNA_pol_e_suA_C"/>
</dbReference>
<keyword evidence="1" id="KW-0238">DNA-binding</keyword>
<dbReference type="EMBL" id="CADCXU010018345">
    <property type="protein sequence ID" value="CAB0006741.1"/>
    <property type="molecule type" value="Genomic_DNA"/>
</dbReference>
<keyword evidence="1" id="KW-0004">4Fe-4S</keyword>
<dbReference type="PANTHER" id="PTHR10670:SF0">
    <property type="entry name" value="DNA POLYMERASE EPSILON CATALYTIC SUBUNIT A"/>
    <property type="match status" value="1"/>
</dbReference>
<dbReference type="GO" id="GO:0000278">
    <property type="term" value="P:mitotic cell cycle"/>
    <property type="evidence" value="ECO:0007669"/>
    <property type="project" value="TreeGrafter"/>
</dbReference>
<dbReference type="OrthoDB" id="10060449at2759"/>
<keyword evidence="1" id="KW-0863">Zinc-finger</keyword>
<keyword evidence="1" id="KW-0539">Nucleus</keyword>
<keyword evidence="5" id="KW-1185">Reference proteome</keyword>
<evidence type="ECO:0000259" key="3">
    <source>
        <dbReference type="Pfam" id="PF08490"/>
    </source>
</evidence>
<evidence type="ECO:0000256" key="1">
    <source>
        <dbReference type="RuleBase" id="RU365029"/>
    </source>
</evidence>
<dbReference type="GO" id="GO:0006287">
    <property type="term" value="P:base-excision repair, gap-filling"/>
    <property type="evidence" value="ECO:0007669"/>
    <property type="project" value="TreeGrafter"/>
</dbReference>
<comment type="cofactor">
    <cofactor evidence="1">
        <name>[4Fe-4S] cluster</name>
        <dbReference type="ChEBI" id="CHEBI:49883"/>
    </cofactor>
</comment>
<gene>
    <name evidence="4" type="ORF">NTEN_LOCUS12218</name>
</gene>
<proteinExistence type="inferred from homology"/>
<comment type="function">
    <text evidence="1">DNA polymerase II participates in chromosomal DNA replication.</text>
</comment>
<reference evidence="4 5" key="1">
    <citation type="submission" date="2020-02" db="EMBL/GenBank/DDBJ databases">
        <authorList>
            <person name="Ferguson B K."/>
        </authorList>
    </citation>
    <scope>NUCLEOTIDE SEQUENCE [LARGE SCALE GENOMIC DNA]</scope>
</reference>
<organism evidence="4 5">
    <name type="scientific">Nesidiocoris tenuis</name>
    <dbReference type="NCBI Taxonomy" id="355587"/>
    <lineage>
        <taxon>Eukaryota</taxon>
        <taxon>Metazoa</taxon>
        <taxon>Ecdysozoa</taxon>
        <taxon>Arthropoda</taxon>
        <taxon>Hexapoda</taxon>
        <taxon>Insecta</taxon>
        <taxon>Pterygota</taxon>
        <taxon>Neoptera</taxon>
        <taxon>Paraneoptera</taxon>
        <taxon>Hemiptera</taxon>
        <taxon>Heteroptera</taxon>
        <taxon>Panheteroptera</taxon>
        <taxon>Cimicomorpha</taxon>
        <taxon>Miridae</taxon>
        <taxon>Dicyphina</taxon>
        <taxon>Nesidiocoris</taxon>
    </lineage>
</organism>
<keyword evidence="1" id="KW-0548">Nucleotidyltransferase</keyword>
<dbReference type="EC" id="2.7.7.7" evidence="1"/>
<keyword evidence="1" id="KW-0808">Transferase</keyword>